<evidence type="ECO:0000313" key="3">
    <source>
        <dbReference type="EMBL" id="KAB2059506.1"/>
    </source>
</evidence>
<dbReference type="PANTHER" id="PTHR11206">
    <property type="entry name" value="MULTIDRUG RESISTANCE PROTEIN"/>
    <property type="match status" value="1"/>
</dbReference>
<accession>A0A5J5TVA9</accession>
<dbReference type="EMBL" id="CM018212">
    <property type="protein sequence ID" value="KAB2059506.1"/>
    <property type="molecule type" value="Genomic_DNA"/>
</dbReference>
<dbReference type="AlphaFoldDB" id="A0A5J5TVA9"/>
<evidence type="ECO:0008006" key="5">
    <source>
        <dbReference type="Google" id="ProtNLM"/>
    </source>
</evidence>
<gene>
    <name evidence="3" type="ORF">ES319_A11G309300v1</name>
</gene>
<feature type="transmembrane region" description="Helical" evidence="2">
    <location>
        <begin position="121"/>
        <end position="143"/>
    </location>
</feature>
<proteinExistence type="inferred from homology"/>
<dbReference type="GO" id="GO:0015297">
    <property type="term" value="F:antiporter activity"/>
    <property type="evidence" value="ECO:0007669"/>
    <property type="project" value="InterPro"/>
</dbReference>
<comment type="similarity">
    <text evidence="1">Belongs to the multi antimicrobial extrusion (MATE) (TC 2.A.66.1) family.</text>
</comment>
<dbReference type="Proteomes" id="UP000327439">
    <property type="component" value="Chromosome A11"/>
</dbReference>
<reference evidence="4" key="1">
    <citation type="journal article" date="2020" name="Nat. Genet.">
        <title>Genomic diversifications of five Gossypium allopolyploid species and their impact on cotton improvement.</title>
        <authorList>
            <person name="Chen Z.J."/>
            <person name="Sreedasyam A."/>
            <person name="Ando A."/>
            <person name="Song Q."/>
            <person name="De Santiago L.M."/>
            <person name="Hulse-Kemp A.M."/>
            <person name="Ding M."/>
            <person name="Ye W."/>
            <person name="Kirkbride R.C."/>
            <person name="Jenkins J."/>
            <person name="Plott C."/>
            <person name="Lovell J."/>
            <person name="Lin Y.M."/>
            <person name="Vaughn R."/>
            <person name="Liu B."/>
            <person name="Simpson S."/>
            <person name="Scheffler B.E."/>
            <person name="Wen L."/>
            <person name="Saski C.A."/>
            <person name="Grover C.E."/>
            <person name="Hu G."/>
            <person name="Conover J.L."/>
            <person name="Carlson J.W."/>
            <person name="Shu S."/>
            <person name="Boston L.B."/>
            <person name="Williams M."/>
            <person name="Peterson D.G."/>
            <person name="McGee K."/>
            <person name="Jones D.C."/>
            <person name="Wendel J.F."/>
            <person name="Stelly D.M."/>
            <person name="Grimwood J."/>
            <person name="Schmutz J."/>
        </authorList>
    </citation>
    <scope>NUCLEOTIDE SEQUENCE [LARGE SCALE GENOMIC DNA]</scope>
    <source>
        <strain evidence="4">cv. 3-79</strain>
    </source>
</reference>
<dbReference type="GO" id="GO:0042910">
    <property type="term" value="F:xenobiotic transmembrane transporter activity"/>
    <property type="evidence" value="ECO:0007669"/>
    <property type="project" value="InterPro"/>
</dbReference>
<dbReference type="Pfam" id="PF01554">
    <property type="entry name" value="MatE"/>
    <property type="match status" value="1"/>
</dbReference>
<sequence length="270" mass="29805">MSSRQSPERVALLSKCDHGNEERKGRGWRILDLEEVNHQVLLSLPMILSNVSYYSITLVSDMVSGHLGELELAGATLANSWASVTGFAIMIGLSEALETLCGQGFGAKLYRKLGLISKPHASFLAFSLSSILWINTEPILIWLHQDPQISKIAAVYLKHLIPGLFAYAFLQNILRFVQAQSIVMPLVWFSILPIATHFGIVYSLVNWTSFGLKGAPVAASISLWILLISLAIYVVCTKELKQTWGGLSSESFRYVLAFLKAALPSAAMHW</sequence>
<feature type="transmembrane region" description="Helical" evidence="2">
    <location>
        <begin position="182"/>
        <end position="205"/>
    </location>
</feature>
<keyword evidence="2" id="KW-1133">Transmembrane helix</keyword>
<dbReference type="GO" id="GO:0016020">
    <property type="term" value="C:membrane"/>
    <property type="evidence" value="ECO:0007669"/>
    <property type="project" value="InterPro"/>
</dbReference>
<keyword evidence="4" id="KW-1185">Reference proteome</keyword>
<dbReference type="InterPro" id="IPR002528">
    <property type="entry name" value="MATE_fam"/>
</dbReference>
<name>A0A5J5TVA9_GOSBA</name>
<feature type="transmembrane region" description="Helical" evidence="2">
    <location>
        <begin position="149"/>
        <end position="170"/>
    </location>
</feature>
<evidence type="ECO:0000256" key="2">
    <source>
        <dbReference type="SAM" id="Phobius"/>
    </source>
</evidence>
<dbReference type="OrthoDB" id="1715658at2759"/>
<protein>
    <recommendedName>
        <fullName evidence="5">Polysaccharide biosynthesis protein C-terminal domain-containing protein</fullName>
    </recommendedName>
</protein>
<evidence type="ECO:0000313" key="4">
    <source>
        <dbReference type="Proteomes" id="UP000327439"/>
    </source>
</evidence>
<keyword evidence="2" id="KW-0472">Membrane</keyword>
<evidence type="ECO:0000256" key="1">
    <source>
        <dbReference type="ARBA" id="ARBA00010199"/>
    </source>
</evidence>
<keyword evidence="2" id="KW-0812">Transmembrane</keyword>
<organism evidence="3 4">
    <name type="scientific">Gossypium barbadense</name>
    <name type="common">Sea Island cotton</name>
    <name type="synonym">Hibiscus barbadensis</name>
    <dbReference type="NCBI Taxonomy" id="3634"/>
    <lineage>
        <taxon>Eukaryota</taxon>
        <taxon>Viridiplantae</taxon>
        <taxon>Streptophyta</taxon>
        <taxon>Embryophyta</taxon>
        <taxon>Tracheophyta</taxon>
        <taxon>Spermatophyta</taxon>
        <taxon>Magnoliopsida</taxon>
        <taxon>eudicotyledons</taxon>
        <taxon>Gunneridae</taxon>
        <taxon>Pentapetalae</taxon>
        <taxon>rosids</taxon>
        <taxon>malvids</taxon>
        <taxon>Malvales</taxon>
        <taxon>Malvaceae</taxon>
        <taxon>Malvoideae</taxon>
        <taxon>Gossypium</taxon>
    </lineage>
</organism>
<feature type="transmembrane region" description="Helical" evidence="2">
    <location>
        <begin position="217"/>
        <end position="236"/>
    </location>
</feature>